<protein>
    <submittedName>
        <fullName evidence="1">Uncharacterized protein</fullName>
    </submittedName>
</protein>
<name>A0A7H4N2P8_9ENTR</name>
<organism evidence="1 2">
    <name type="scientific">Klebsiella michiganensis</name>
    <dbReference type="NCBI Taxonomy" id="1134687"/>
    <lineage>
        <taxon>Bacteria</taxon>
        <taxon>Pseudomonadati</taxon>
        <taxon>Pseudomonadota</taxon>
        <taxon>Gammaproteobacteria</taxon>
        <taxon>Enterobacterales</taxon>
        <taxon>Enterobacteriaceae</taxon>
        <taxon>Klebsiella/Raoultella group</taxon>
        <taxon>Klebsiella</taxon>
    </lineage>
</organism>
<dbReference type="EMBL" id="UGMS01000001">
    <property type="protein sequence ID" value="STV75956.1"/>
    <property type="molecule type" value="Genomic_DNA"/>
</dbReference>
<evidence type="ECO:0000313" key="2">
    <source>
        <dbReference type="Proteomes" id="UP000254863"/>
    </source>
</evidence>
<gene>
    <name evidence="1" type="ORF">NCTC11685_01526</name>
</gene>
<proteinExistence type="predicted"/>
<sequence>MCLLRQGFRDQAAEAAVDGVIFKRSDKRAAFDQPIKRLLVEGFDGCNVNKLALFAAGEQLFIAVGSLFQYRSFKQNRKNPCRCRRWRRYR</sequence>
<reference evidence="1 2" key="1">
    <citation type="submission" date="2018-06" db="EMBL/GenBank/DDBJ databases">
        <authorList>
            <consortium name="Pathogen Informatics"/>
            <person name="Doyle S."/>
        </authorList>
    </citation>
    <scope>NUCLEOTIDE SEQUENCE [LARGE SCALE GENOMIC DNA]</scope>
    <source>
        <strain evidence="1 2">NCTC11685</strain>
    </source>
</reference>
<dbReference type="Proteomes" id="UP000254863">
    <property type="component" value="Unassembled WGS sequence"/>
</dbReference>
<accession>A0A7H4N2P8</accession>
<comment type="caution">
    <text evidence="1">The sequence shown here is derived from an EMBL/GenBank/DDBJ whole genome shotgun (WGS) entry which is preliminary data.</text>
</comment>
<dbReference type="AlphaFoldDB" id="A0A7H4N2P8"/>
<evidence type="ECO:0000313" key="1">
    <source>
        <dbReference type="EMBL" id="STV75956.1"/>
    </source>
</evidence>